<evidence type="ECO:0000259" key="4">
    <source>
        <dbReference type="Pfam" id="PF07687"/>
    </source>
</evidence>
<dbReference type="Gene3D" id="3.30.70.360">
    <property type="match status" value="1"/>
</dbReference>
<dbReference type="GO" id="GO:0046872">
    <property type="term" value="F:metal ion binding"/>
    <property type="evidence" value="ECO:0007669"/>
    <property type="project" value="UniProtKB-KW"/>
</dbReference>
<evidence type="ECO:0000256" key="3">
    <source>
        <dbReference type="ARBA" id="ARBA00022801"/>
    </source>
</evidence>
<dbReference type="PANTHER" id="PTHR43270:SF12">
    <property type="entry name" value="SUCCINYL-DIAMINOPIMELATE DESUCCINYLASE"/>
    <property type="match status" value="1"/>
</dbReference>
<feature type="domain" description="Peptidase M20 dimerisation" evidence="4">
    <location>
        <begin position="194"/>
        <end position="339"/>
    </location>
</feature>
<dbReference type="NCBIfam" id="NF005914">
    <property type="entry name" value="PRK07907.1"/>
    <property type="match status" value="1"/>
</dbReference>
<dbReference type="SUPFAM" id="SSF53187">
    <property type="entry name" value="Zn-dependent exopeptidases"/>
    <property type="match status" value="1"/>
</dbReference>
<keyword evidence="3" id="KW-0378">Hydrolase</keyword>
<dbReference type="Proteomes" id="UP000291933">
    <property type="component" value="Unassembled WGS sequence"/>
</dbReference>
<dbReference type="Gene3D" id="3.40.630.10">
    <property type="entry name" value="Zn peptidases"/>
    <property type="match status" value="1"/>
</dbReference>
<dbReference type="GO" id="GO:0006508">
    <property type="term" value="P:proteolysis"/>
    <property type="evidence" value="ECO:0007669"/>
    <property type="project" value="UniProtKB-KW"/>
</dbReference>
<organism evidence="5 6">
    <name type="scientific">Propioniciclava tarda</name>
    <dbReference type="NCBI Taxonomy" id="433330"/>
    <lineage>
        <taxon>Bacteria</taxon>
        <taxon>Bacillati</taxon>
        <taxon>Actinomycetota</taxon>
        <taxon>Actinomycetes</taxon>
        <taxon>Propionibacteriales</taxon>
        <taxon>Propionibacteriaceae</taxon>
        <taxon>Propioniciclava</taxon>
    </lineage>
</organism>
<sequence length="447" mass="46988">MADVRAAVARELPQALDDLAKLVAIPSVSMATDHADDVAASAEAVAGLVRELGWADVRIVSVPGGRPAVIAKRPAAPGAPTVCFYAHHDVQPTGEASSWTSDPFTVTRRDGRLYGRGVVDDKGAIAVHLTALRALGDELGVGVTLLIEGEEEVGSPTMDAFLDEFSDDLDADAFVILDSGNWAVGRPAFTSSLRGLVDLVVEVRTLDHALHSGQYGGAVPDALTTLCRLLGSLWDADGAVAVAGLDSTPVAELDYPEDRLRAESGLLHGVDFIGRGRLVQRLWGEPAVTVIGLDAPKVEGASNTLVPRARAKVSMRIAPTQDASQALDALRKHLVDHAPFGTRISFEEESGAAGCQLRFDGDIAQTAVACLRDSWGVDPVFMGMGGSIPLAGNLMHRFPRAAVLLTGIVDPDSRMHGLDESVDLDDLEKAAVAEALLLTRLAQAADA</sequence>
<evidence type="ECO:0000256" key="2">
    <source>
        <dbReference type="ARBA" id="ARBA00022723"/>
    </source>
</evidence>
<dbReference type="PANTHER" id="PTHR43270">
    <property type="entry name" value="BETA-ALA-HIS DIPEPTIDASE"/>
    <property type="match status" value="1"/>
</dbReference>
<proteinExistence type="predicted"/>
<dbReference type="InterPro" id="IPR051458">
    <property type="entry name" value="Cyt/Met_Dipeptidase"/>
</dbReference>
<protein>
    <submittedName>
        <fullName evidence="5">Dipeptidase</fullName>
    </submittedName>
</protein>
<keyword evidence="1" id="KW-0645">Protease</keyword>
<dbReference type="OrthoDB" id="9761532at2"/>
<accession>A0A4Q9KNN1</accession>
<dbReference type="AlphaFoldDB" id="A0A4Q9KNN1"/>
<name>A0A4Q9KNN1_PROTD</name>
<dbReference type="GO" id="GO:0008233">
    <property type="term" value="F:peptidase activity"/>
    <property type="evidence" value="ECO:0007669"/>
    <property type="project" value="UniProtKB-KW"/>
</dbReference>
<keyword evidence="2" id="KW-0479">Metal-binding</keyword>
<dbReference type="Pfam" id="PF07687">
    <property type="entry name" value="M20_dimer"/>
    <property type="match status" value="1"/>
</dbReference>
<keyword evidence="6" id="KW-1185">Reference proteome</keyword>
<gene>
    <name evidence="5" type="ORF">ET996_02920</name>
</gene>
<evidence type="ECO:0000313" key="6">
    <source>
        <dbReference type="Proteomes" id="UP000291933"/>
    </source>
</evidence>
<dbReference type="Pfam" id="PF01546">
    <property type="entry name" value="Peptidase_M20"/>
    <property type="match status" value="1"/>
</dbReference>
<comment type="caution">
    <text evidence="5">The sequence shown here is derived from an EMBL/GenBank/DDBJ whole genome shotgun (WGS) entry which is preliminary data.</text>
</comment>
<evidence type="ECO:0000256" key="1">
    <source>
        <dbReference type="ARBA" id="ARBA00022670"/>
    </source>
</evidence>
<dbReference type="InterPro" id="IPR011650">
    <property type="entry name" value="Peptidase_M20_dimer"/>
</dbReference>
<dbReference type="InterPro" id="IPR002933">
    <property type="entry name" value="Peptidase_M20"/>
</dbReference>
<dbReference type="EMBL" id="SDMR01000002">
    <property type="protein sequence ID" value="TBT96084.1"/>
    <property type="molecule type" value="Genomic_DNA"/>
</dbReference>
<reference evidence="5 6" key="1">
    <citation type="submission" date="2019-01" db="EMBL/GenBank/DDBJ databases">
        <title>Lactibacter flavus gen. nov., sp. nov., a novel bacterium of the family Propionibacteriaceae isolated from raw milk and dairy products.</title>
        <authorList>
            <person name="Huptas C."/>
            <person name="Wenning M."/>
            <person name="Breitenwieser F."/>
            <person name="Doll E."/>
            <person name="Von Neubeck M."/>
            <person name="Busse H.-J."/>
            <person name="Scherer S."/>
        </authorList>
    </citation>
    <scope>NUCLEOTIDE SEQUENCE [LARGE SCALE GENOMIC DNA]</scope>
    <source>
        <strain evidence="5 6">DSM 22130</strain>
    </source>
</reference>
<evidence type="ECO:0000313" key="5">
    <source>
        <dbReference type="EMBL" id="TBT96084.1"/>
    </source>
</evidence>